<keyword evidence="7" id="KW-0539">Nucleus</keyword>
<keyword evidence="4" id="KW-0963">Cytoplasm</keyword>
<dbReference type="GO" id="GO:0003697">
    <property type="term" value="F:single-stranded DNA binding"/>
    <property type="evidence" value="ECO:0007669"/>
    <property type="project" value="InterPro"/>
</dbReference>
<dbReference type="InterPro" id="IPR016069">
    <property type="entry name" value="Translin_C"/>
</dbReference>
<sequence length="532" mass="59094">MGFRTHHLSRILITIHPIIKATTTRSLHTALPLYYRQMDYLTEIGSELRLTEQKRRSANDRSWELNAALVRVVMAHEASMEPSSTNQDELVKEEESLDSLVKETVLSSAFYDNIVRDGLGDMKTESKAHPRAPRLDSLSLKMEEYARYKAFRHFLSEGNLLSPSAPCFVATEGDEQRAVVTDEEYLGGCILLCHDLAKYGVSRATNAVTDPDAVPAVQKARDIVSKVLEMLLEFDFRNGPLRRKYDGTKYKLKTLETVLYELSVAGAGGGNKASSRETTEGGPLKKMKLEDKKGGDVDMTDYDASGTIPNDEIAAIKLRMDHRDVLRERLIKACRDGQKSAKQSIFALHRGDTTRASNLLREVETLYNNDLLTILKEEPSLRSGSLSGVLEEYVEGIMFYTWLHGEDNANGGSSKKPSCKILKPSELPLSVSSEEYLGGLCDLTGEVGRYAVARGTVRDKESVKLCLDTNKSIQNALKIMGKLPGSIGKKQTALIRSVENLERMIYELSLMEMTGREVVTAVEDSPEDIGGD</sequence>
<dbReference type="GO" id="GO:0005634">
    <property type="term" value="C:nucleus"/>
    <property type="evidence" value="ECO:0000318"/>
    <property type="project" value="GO_Central"/>
</dbReference>
<dbReference type="GO" id="GO:0005737">
    <property type="term" value="C:cytoplasm"/>
    <property type="evidence" value="ECO:0000318"/>
    <property type="project" value="GO_Central"/>
</dbReference>
<gene>
    <name evidence="9" type="ORF">THAPSDRAFT_12011</name>
</gene>
<name>B8CG74_THAPS</name>
<dbReference type="PANTHER" id="PTHR10741">
    <property type="entry name" value="TRANSLIN AND TRANSLIN ASSOCIATED PROTEIN X"/>
    <property type="match status" value="1"/>
</dbReference>
<evidence type="ECO:0000256" key="8">
    <source>
        <dbReference type="SAM" id="MobiDB-lite"/>
    </source>
</evidence>
<keyword evidence="6" id="KW-0238">DNA-binding</keyword>
<evidence type="ECO:0000256" key="6">
    <source>
        <dbReference type="ARBA" id="ARBA00023125"/>
    </source>
</evidence>
<comment type="similarity">
    <text evidence="3">Belongs to the translin family.</text>
</comment>
<dbReference type="GO" id="GO:0016070">
    <property type="term" value="P:RNA metabolic process"/>
    <property type="evidence" value="ECO:0007669"/>
    <property type="project" value="InterPro"/>
</dbReference>
<dbReference type="PaxDb" id="35128-Thaps12011"/>
<dbReference type="GO" id="GO:0043565">
    <property type="term" value="F:sequence-specific DNA binding"/>
    <property type="evidence" value="ECO:0007669"/>
    <property type="project" value="InterPro"/>
</dbReference>
<accession>B8CG74</accession>
<protein>
    <recommendedName>
        <fullName evidence="11">Translin</fullName>
    </recommendedName>
</protein>
<dbReference type="eggNOG" id="ENOG502S1W5">
    <property type="taxonomic scope" value="Eukaryota"/>
</dbReference>
<dbReference type="Pfam" id="PF01997">
    <property type="entry name" value="Translin"/>
    <property type="match status" value="2"/>
</dbReference>
<dbReference type="GO" id="GO:0004521">
    <property type="term" value="F:RNA endonuclease activity"/>
    <property type="evidence" value="ECO:0000318"/>
    <property type="project" value="GO_Central"/>
</dbReference>
<organism evidence="9 10">
    <name type="scientific">Thalassiosira pseudonana</name>
    <name type="common">Marine diatom</name>
    <name type="synonym">Cyclotella nana</name>
    <dbReference type="NCBI Taxonomy" id="35128"/>
    <lineage>
        <taxon>Eukaryota</taxon>
        <taxon>Sar</taxon>
        <taxon>Stramenopiles</taxon>
        <taxon>Ochrophyta</taxon>
        <taxon>Bacillariophyta</taxon>
        <taxon>Coscinodiscophyceae</taxon>
        <taxon>Thalassiosirophycidae</taxon>
        <taxon>Thalassiosirales</taxon>
        <taxon>Thalassiosiraceae</taxon>
        <taxon>Thalassiosira</taxon>
    </lineage>
</organism>
<dbReference type="InterPro" id="IPR002848">
    <property type="entry name" value="Translin_fam"/>
</dbReference>
<dbReference type="Gene3D" id="1.20.58.200">
    <property type="entry name" value="Translin, domain 2"/>
    <property type="match status" value="2"/>
</dbReference>
<dbReference type="Gene3D" id="1.20.58.190">
    <property type="entry name" value="Translin, domain 1"/>
    <property type="match status" value="1"/>
</dbReference>
<dbReference type="OMA" id="RRKYDGT"/>
<evidence type="ECO:0000256" key="5">
    <source>
        <dbReference type="ARBA" id="ARBA00022884"/>
    </source>
</evidence>
<evidence type="ECO:0000256" key="2">
    <source>
        <dbReference type="ARBA" id="ARBA00004496"/>
    </source>
</evidence>
<evidence type="ECO:0000256" key="3">
    <source>
        <dbReference type="ARBA" id="ARBA00005902"/>
    </source>
</evidence>
<evidence type="ECO:0008006" key="11">
    <source>
        <dbReference type="Google" id="ProtNLM"/>
    </source>
</evidence>
<evidence type="ECO:0000313" key="9">
    <source>
        <dbReference type="EMBL" id="EED87523.1"/>
    </source>
</evidence>
<reference evidence="9 10" key="2">
    <citation type="journal article" date="2008" name="Nature">
        <title>The Phaeodactylum genome reveals the evolutionary history of diatom genomes.</title>
        <authorList>
            <person name="Bowler C."/>
            <person name="Allen A.E."/>
            <person name="Badger J.H."/>
            <person name="Grimwood J."/>
            <person name="Jabbari K."/>
            <person name="Kuo A."/>
            <person name="Maheswari U."/>
            <person name="Martens C."/>
            <person name="Maumus F."/>
            <person name="Otillar R.P."/>
            <person name="Rayko E."/>
            <person name="Salamov A."/>
            <person name="Vandepoele K."/>
            <person name="Beszteri B."/>
            <person name="Gruber A."/>
            <person name="Heijde M."/>
            <person name="Katinka M."/>
            <person name="Mock T."/>
            <person name="Valentin K."/>
            <person name="Verret F."/>
            <person name="Berges J.A."/>
            <person name="Brownlee C."/>
            <person name="Cadoret J.P."/>
            <person name="Chiovitti A."/>
            <person name="Choi C.J."/>
            <person name="Coesel S."/>
            <person name="De Martino A."/>
            <person name="Detter J.C."/>
            <person name="Durkin C."/>
            <person name="Falciatore A."/>
            <person name="Fournet J."/>
            <person name="Haruta M."/>
            <person name="Huysman M.J."/>
            <person name="Jenkins B.D."/>
            <person name="Jiroutova K."/>
            <person name="Jorgensen R.E."/>
            <person name="Joubert Y."/>
            <person name="Kaplan A."/>
            <person name="Kroger N."/>
            <person name="Kroth P.G."/>
            <person name="La Roche J."/>
            <person name="Lindquist E."/>
            <person name="Lommer M."/>
            <person name="Martin-Jezequel V."/>
            <person name="Lopez P.J."/>
            <person name="Lucas S."/>
            <person name="Mangogna M."/>
            <person name="McGinnis K."/>
            <person name="Medlin L.K."/>
            <person name="Montsant A."/>
            <person name="Oudot-Le Secq M.P."/>
            <person name="Napoli C."/>
            <person name="Obornik M."/>
            <person name="Parker M.S."/>
            <person name="Petit J.L."/>
            <person name="Porcel B.M."/>
            <person name="Poulsen N."/>
            <person name="Robison M."/>
            <person name="Rychlewski L."/>
            <person name="Rynearson T.A."/>
            <person name="Schmutz J."/>
            <person name="Shapiro H."/>
            <person name="Siaut M."/>
            <person name="Stanley M."/>
            <person name="Sussman M.R."/>
            <person name="Taylor A.R."/>
            <person name="Vardi A."/>
            <person name="von Dassow P."/>
            <person name="Vyverman W."/>
            <person name="Willis A."/>
            <person name="Wyrwicz L.S."/>
            <person name="Rokhsar D.S."/>
            <person name="Weissenbach J."/>
            <person name="Armbrust E.V."/>
            <person name="Green B.R."/>
            <person name="Van de Peer Y."/>
            <person name="Grigoriev I.V."/>
        </authorList>
    </citation>
    <scope>NUCLEOTIDE SEQUENCE [LARGE SCALE GENOMIC DNA]</scope>
    <source>
        <strain evidence="9 10">CCMP1335</strain>
    </source>
</reference>
<dbReference type="SUPFAM" id="SSF74784">
    <property type="entry name" value="Translin"/>
    <property type="match status" value="2"/>
</dbReference>
<reference evidence="9 10" key="1">
    <citation type="journal article" date="2004" name="Science">
        <title>The genome of the diatom Thalassiosira pseudonana: ecology, evolution, and metabolism.</title>
        <authorList>
            <person name="Armbrust E.V."/>
            <person name="Berges J.A."/>
            <person name="Bowler C."/>
            <person name="Green B.R."/>
            <person name="Martinez D."/>
            <person name="Putnam N.H."/>
            <person name="Zhou S."/>
            <person name="Allen A.E."/>
            <person name="Apt K.E."/>
            <person name="Bechner M."/>
            <person name="Brzezinski M.A."/>
            <person name="Chaal B.K."/>
            <person name="Chiovitti A."/>
            <person name="Davis A.K."/>
            <person name="Demarest M.S."/>
            <person name="Detter J.C."/>
            <person name="Glavina T."/>
            <person name="Goodstein D."/>
            <person name="Hadi M.Z."/>
            <person name="Hellsten U."/>
            <person name="Hildebrand M."/>
            <person name="Jenkins B.D."/>
            <person name="Jurka J."/>
            <person name="Kapitonov V.V."/>
            <person name="Kroger N."/>
            <person name="Lau W.W."/>
            <person name="Lane T.W."/>
            <person name="Larimer F.W."/>
            <person name="Lippmeier J.C."/>
            <person name="Lucas S."/>
            <person name="Medina M."/>
            <person name="Montsant A."/>
            <person name="Obornik M."/>
            <person name="Parker M.S."/>
            <person name="Palenik B."/>
            <person name="Pazour G.J."/>
            <person name="Richardson P.M."/>
            <person name="Rynearson T.A."/>
            <person name="Saito M.A."/>
            <person name="Schwartz D.C."/>
            <person name="Thamatrakoln K."/>
            <person name="Valentin K."/>
            <person name="Vardi A."/>
            <person name="Wilkerson F.P."/>
            <person name="Rokhsar D.S."/>
        </authorList>
    </citation>
    <scope>NUCLEOTIDE SEQUENCE [LARGE SCALE GENOMIC DNA]</scope>
    <source>
        <strain evidence="9 10">CCMP1335</strain>
    </source>
</reference>
<comment type="subcellular location">
    <subcellularLocation>
        <location evidence="2">Cytoplasm</location>
    </subcellularLocation>
    <subcellularLocation>
        <location evidence="1">Nucleus</location>
    </subcellularLocation>
</comment>
<dbReference type="HOGENOM" id="CLU_512451_0_0_1"/>
<dbReference type="EMBL" id="CM000654">
    <property type="protein sequence ID" value="EED87523.1"/>
    <property type="molecule type" value="Genomic_DNA"/>
</dbReference>
<dbReference type="RefSeq" id="XP_002295219.1">
    <property type="nucleotide sequence ID" value="XM_002295183.1"/>
</dbReference>
<evidence type="ECO:0000256" key="4">
    <source>
        <dbReference type="ARBA" id="ARBA00022490"/>
    </source>
</evidence>
<dbReference type="CDD" id="cd14819">
    <property type="entry name" value="Translin"/>
    <property type="match status" value="1"/>
</dbReference>
<dbReference type="InterPro" id="IPR036081">
    <property type="entry name" value="Translin_sf"/>
</dbReference>
<dbReference type="GeneID" id="7448277"/>
<dbReference type="FunFam" id="1.20.58.190:FF:000015">
    <property type="match status" value="1"/>
</dbReference>
<dbReference type="AlphaFoldDB" id="B8CG74"/>
<dbReference type="KEGG" id="tps:THAPSDRAFT_12011"/>
<dbReference type="CDD" id="cd14820">
    <property type="entry name" value="TRAX"/>
    <property type="match status" value="1"/>
</dbReference>
<keyword evidence="5" id="KW-0694">RNA-binding</keyword>
<evidence type="ECO:0000256" key="7">
    <source>
        <dbReference type="ARBA" id="ARBA00023242"/>
    </source>
</evidence>
<dbReference type="GO" id="GO:0003723">
    <property type="term" value="F:RNA binding"/>
    <property type="evidence" value="ECO:0000318"/>
    <property type="project" value="GO_Central"/>
</dbReference>
<dbReference type="InterPro" id="IPR016068">
    <property type="entry name" value="Translin_N"/>
</dbReference>
<feature type="region of interest" description="Disordered" evidence="8">
    <location>
        <begin position="267"/>
        <end position="290"/>
    </location>
</feature>
<dbReference type="Proteomes" id="UP000001449">
    <property type="component" value="Chromosome 23"/>
</dbReference>
<proteinExistence type="inferred from homology"/>
<evidence type="ECO:0000256" key="1">
    <source>
        <dbReference type="ARBA" id="ARBA00004123"/>
    </source>
</evidence>
<keyword evidence="10" id="KW-1185">Reference proteome</keyword>
<dbReference type="InParanoid" id="B8CG74"/>
<dbReference type="InterPro" id="IPR033956">
    <property type="entry name" value="Translin"/>
</dbReference>
<evidence type="ECO:0000313" key="10">
    <source>
        <dbReference type="Proteomes" id="UP000001449"/>
    </source>
</evidence>